<keyword evidence="8" id="KW-1278">Translocase</keyword>
<keyword evidence="10 11" id="KW-0472">Membrane</keyword>
<dbReference type="eggNOG" id="COG2217">
    <property type="taxonomic scope" value="Bacteria"/>
</dbReference>
<feature type="transmembrane region" description="Helical" evidence="11">
    <location>
        <begin position="65"/>
        <end position="84"/>
    </location>
</feature>
<dbReference type="InterPro" id="IPR044492">
    <property type="entry name" value="P_typ_ATPase_HD_dom"/>
</dbReference>
<feature type="transmembrane region" description="Helical" evidence="11">
    <location>
        <begin position="131"/>
        <end position="154"/>
    </location>
</feature>
<evidence type="ECO:0000256" key="2">
    <source>
        <dbReference type="ARBA" id="ARBA00006024"/>
    </source>
</evidence>
<dbReference type="InterPro" id="IPR018303">
    <property type="entry name" value="ATPase_P-typ_P_site"/>
</dbReference>
<dbReference type="InterPro" id="IPR027256">
    <property type="entry name" value="P-typ_ATPase_IB"/>
</dbReference>
<comment type="caution">
    <text evidence="14">The sequence shown here is derived from an EMBL/GenBank/DDBJ whole genome shotgun (WGS) entry which is preliminary data.</text>
</comment>
<feature type="transmembrane region" description="Helical" evidence="11">
    <location>
        <begin position="692"/>
        <end position="711"/>
    </location>
</feature>
<comment type="subcellular location">
    <subcellularLocation>
        <location evidence="1">Cell membrane</location>
        <topology evidence="1">Multi-pass membrane protein</topology>
    </subcellularLocation>
</comment>
<keyword evidence="6 11" id="KW-0547">Nucleotide-binding</keyword>
<dbReference type="SFLD" id="SFLDG00002">
    <property type="entry name" value="C1.7:_P-type_atpase_like"/>
    <property type="match status" value="1"/>
</dbReference>
<dbReference type="EC" id="3.6.3.4" evidence="14"/>
<reference evidence="14" key="1">
    <citation type="submission" date="2006-04" db="EMBL/GenBank/DDBJ databases">
        <authorList>
            <person name="Seshadri R."/>
            <person name="Federici B.A."/>
        </authorList>
    </citation>
    <scope>NUCLEOTIDE SEQUENCE [LARGE SCALE GENOMIC DNA]</scope>
</reference>
<evidence type="ECO:0000256" key="1">
    <source>
        <dbReference type="ARBA" id="ARBA00004651"/>
    </source>
</evidence>
<keyword evidence="3 11" id="KW-1003">Cell membrane</keyword>
<evidence type="ECO:0000256" key="11">
    <source>
        <dbReference type="RuleBase" id="RU362081"/>
    </source>
</evidence>
<evidence type="ECO:0000256" key="7">
    <source>
        <dbReference type="ARBA" id="ARBA00022840"/>
    </source>
</evidence>
<evidence type="ECO:0000313" key="14">
    <source>
        <dbReference type="EMBL" id="EDP45884.1"/>
    </source>
</evidence>
<dbReference type="GO" id="GO:0060003">
    <property type="term" value="P:copper ion export"/>
    <property type="evidence" value="ECO:0007669"/>
    <property type="project" value="UniProtKB-ARBA"/>
</dbReference>
<dbReference type="PRINTS" id="PR00119">
    <property type="entry name" value="CATATPASE"/>
</dbReference>
<feature type="transmembrane region" description="Helical" evidence="11">
    <location>
        <begin position="664"/>
        <end position="686"/>
    </location>
</feature>
<name>A8PLT3_9COXI</name>
<keyword evidence="15" id="KW-1185">Reference proteome</keyword>
<dbReference type="Gene3D" id="3.40.1110.10">
    <property type="entry name" value="Calcium-transporting ATPase, cytoplasmic domain N"/>
    <property type="match status" value="1"/>
</dbReference>
<dbReference type="InterPro" id="IPR023299">
    <property type="entry name" value="ATPase_P-typ_cyto_dom_N"/>
</dbReference>
<organism evidence="14 15">
    <name type="scientific">Rickettsiella grylli</name>
    <dbReference type="NCBI Taxonomy" id="59196"/>
    <lineage>
        <taxon>Bacteria</taxon>
        <taxon>Pseudomonadati</taxon>
        <taxon>Pseudomonadota</taxon>
        <taxon>Gammaproteobacteria</taxon>
        <taxon>Legionellales</taxon>
        <taxon>Coxiellaceae</taxon>
        <taxon>Rickettsiella</taxon>
    </lineage>
</organism>
<dbReference type="Gene3D" id="3.40.50.1000">
    <property type="entry name" value="HAD superfamily/HAD-like"/>
    <property type="match status" value="1"/>
</dbReference>
<dbReference type="InterPro" id="IPR045800">
    <property type="entry name" value="HMBD"/>
</dbReference>
<dbReference type="Pfam" id="PF00122">
    <property type="entry name" value="E1-E2_ATPase"/>
    <property type="match status" value="1"/>
</dbReference>
<evidence type="ECO:0000256" key="9">
    <source>
        <dbReference type="ARBA" id="ARBA00022989"/>
    </source>
</evidence>
<evidence type="ECO:0000313" key="15">
    <source>
        <dbReference type="Proteomes" id="UP000054075"/>
    </source>
</evidence>
<dbReference type="SFLD" id="SFLDF00027">
    <property type="entry name" value="p-type_atpase"/>
    <property type="match status" value="1"/>
</dbReference>
<protein>
    <submittedName>
        <fullName evidence="14">Copper-translocating P-type ATPase</fullName>
        <ecNumber evidence="14">3.6.3.4</ecNumber>
    </submittedName>
</protein>
<evidence type="ECO:0000256" key="6">
    <source>
        <dbReference type="ARBA" id="ARBA00022741"/>
    </source>
</evidence>
<dbReference type="InterPro" id="IPR023298">
    <property type="entry name" value="ATPase_P-typ_TM_dom_sf"/>
</dbReference>
<evidence type="ECO:0000259" key="13">
    <source>
        <dbReference type="Pfam" id="PF19335"/>
    </source>
</evidence>
<dbReference type="InterPro" id="IPR023214">
    <property type="entry name" value="HAD_sf"/>
</dbReference>
<dbReference type="GO" id="GO:0016887">
    <property type="term" value="F:ATP hydrolysis activity"/>
    <property type="evidence" value="ECO:0007669"/>
    <property type="project" value="InterPro"/>
</dbReference>
<dbReference type="STRING" id="59196.RICGR_0524"/>
<evidence type="ECO:0000259" key="12">
    <source>
        <dbReference type="Pfam" id="PF00122"/>
    </source>
</evidence>
<dbReference type="GO" id="GO:0005886">
    <property type="term" value="C:plasma membrane"/>
    <property type="evidence" value="ECO:0007669"/>
    <property type="project" value="UniProtKB-SubCell"/>
</dbReference>
<feature type="transmembrane region" description="Helical" evidence="11">
    <location>
        <begin position="90"/>
        <end position="119"/>
    </location>
</feature>
<keyword evidence="5 11" id="KW-0479">Metal-binding</keyword>
<dbReference type="InterPro" id="IPR036412">
    <property type="entry name" value="HAD-like_sf"/>
</dbReference>
<dbReference type="PANTHER" id="PTHR43520">
    <property type="entry name" value="ATP7, ISOFORM B"/>
    <property type="match status" value="1"/>
</dbReference>
<proteinExistence type="inferred from homology"/>
<sequence>MSNPLNAKNTHTSDAFEYTCPMHPEIIRHQPGSCPICGMSLELRSPSPQIAKPIQTELNDLTQRFWWSVLFTLPILFLTMGSHIPGIKDVIAAIPVPFSAGLQFVLTTIVIAWCGYPLLKKAWLSITQRHLNMFTLIGLSVSIAYGYSVIALFFPNLFPTTFLENGSIHFYFETASVIITLVLMGQVLETKGREQTGSALRSLLDLSPKTARRIQGQTETEIPFDEIHINDTLRVRPGEKIPTDGEVIQGHSSVNESMITGESIPIEKQAGASVIGGTLNLSGSLIMRAKQVGKETLLAQIVQLVSEAQRSKAPISKLVDRISSYFVPGVLVIAALTFMIWSIWGPSMTDGLIASISVLIIACPCALGLATPMSITVGMGRGAKAGILIKNADSLERFEKVNVLVVDKTGTLTRGKPAVNHIIPHKNFTHNEILRLAASLEVASEHPLANAFIDAAQKNQLDLEEIEHFSAEIGQGIRGIWKGKQLALGNATLCNTLNVSIAPLKEKALQFAKKGETVMYFIVENQLAGLISVVDPIKNSTASALKNLKNLGLKIVMVTGDNQTTAQAVAKKLAIQDLKAEVLPSEKGKIVKQLQKKGNIVAMAGDGINDAPALAQADIGIAMGTGTDVAIQNADVTLVKGNLIGIARAKQLSSHVMKNIRENLFLAFIYNSLCIPIAAGIFYPWNGHLLDPMFSALAMSLSSLSVVGNSLRLRTSKIYP</sequence>
<evidence type="ECO:0000256" key="8">
    <source>
        <dbReference type="ARBA" id="ARBA00022967"/>
    </source>
</evidence>
<dbReference type="FunFam" id="2.70.150.10:FF:000020">
    <property type="entry name" value="Copper-exporting P-type ATPase A"/>
    <property type="match status" value="1"/>
</dbReference>
<feature type="transmembrane region" description="Helical" evidence="11">
    <location>
        <begin position="351"/>
        <end position="371"/>
    </location>
</feature>
<dbReference type="GO" id="GO:0005524">
    <property type="term" value="F:ATP binding"/>
    <property type="evidence" value="ECO:0007669"/>
    <property type="project" value="UniProtKB-UniRule"/>
</dbReference>
<feature type="transmembrane region" description="Helical" evidence="11">
    <location>
        <begin position="166"/>
        <end position="188"/>
    </location>
</feature>
<dbReference type="GO" id="GO:0043682">
    <property type="term" value="F:P-type divalent copper transporter activity"/>
    <property type="evidence" value="ECO:0007669"/>
    <property type="project" value="TreeGrafter"/>
</dbReference>
<keyword evidence="14" id="KW-0378">Hydrolase</keyword>
<feature type="transmembrane region" description="Helical" evidence="11">
    <location>
        <begin position="325"/>
        <end position="345"/>
    </location>
</feature>
<dbReference type="InterPro" id="IPR008250">
    <property type="entry name" value="ATPase_P-typ_transduc_dom_A_sf"/>
</dbReference>
<dbReference type="AlphaFoldDB" id="A8PLT3"/>
<evidence type="ECO:0000256" key="3">
    <source>
        <dbReference type="ARBA" id="ARBA00022475"/>
    </source>
</evidence>
<evidence type="ECO:0000256" key="4">
    <source>
        <dbReference type="ARBA" id="ARBA00022692"/>
    </source>
</evidence>
<dbReference type="Gene3D" id="2.70.150.10">
    <property type="entry name" value="Calcium-transporting ATPase, cytoplasmic transduction domain A"/>
    <property type="match status" value="1"/>
</dbReference>
<dbReference type="EMBL" id="AAQJ02000001">
    <property type="protein sequence ID" value="EDP45884.1"/>
    <property type="molecule type" value="Genomic_DNA"/>
</dbReference>
<feature type="domain" description="Heavy metal binding" evidence="13">
    <location>
        <begin position="18"/>
        <end position="42"/>
    </location>
</feature>
<dbReference type="InterPro" id="IPR001757">
    <property type="entry name" value="P_typ_ATPase"/>
</dbReference>
<keyword evidence="9 11" id="KW-1133">Transmembrane helix</keyword>
<evidence type="ECO:0000256" key="5">
    <source>
        <dbReference type="ARBA" id="ARBA00022723"/>
    </source>
</evidence>
<dbReference type="PANTHER" id="PTHR43520:SF8">
    <property type="entry name" value="P-TYPE CU(+) TRANSPORTER"/>
    <property type="match status" value="1"/>
</dbReference>
<dbReference type="SUPFAM" id="SSF81665">
    <property type="entry name" value="Calcium ATPase, transmembrane domain M"/>
    <property type="match status" value="1"/>
</dbReference>
<dbReference type="NCBIfam" id="TIGR01494">
    <property type="entry name" value="ATPase_P-type"/>
    <property type="match status" value="1"/>
</dbReference>
<dbReference type="Proteomes" id="UP000054075">
    <property type="component" value="Unassembled WGS sequence"/>
</dbReference>
<feature type="domain" description="P-type ATPase A" evidence="12">
    <location>
        <begin position="206"/>
        <end position="305"/>
    </location>
</feature>
<dbReference type="RefSeq" id="WP_006034872.1">
    <property type="nucleotide sequence ID" value="NZ_AAQJ02000001.1"/>
</dbReference>
<dbReference type="SFLD" id="SFLDS00003">
    <property type="entry name" value="Haloacid_Dehalogenase"/>
    <property type="match status" value="1"/>
</dbReference>
<dbReference type="InterPro" id="IPR059000">
    <property type="entry name" value="ATPase_P-type_domA"/>
</dbReference>
<dbReference type="SUPFAM" id="SSF81653">
    <property type="entry name" value="Calcium ATPase, transduction domain A"/>
    <property type="match status" value="1"/>
</dbReference>
<dbReference type="OrthoDB" id="9814270at2"/>
<reference evidence="14" key="2">
    <citation type="submission" date="2007-10" db="EMBL/GenBank/DDBJ databases">
        <authorList>
            <person name="Myers G.S."/>
        </authorList>
    </citation>
    <scope>NUCLEOTIDE SEQUENCE [LARGE SCALE GENOMIC DNA]</scope>
</reference>
<accession>A8PLT3</accession>
<dbReference type="PRINTS" id="PR00943">
    <property type="entry name" value="CUATPASE"/>
</dbReference>
<dbReference type="PROSITE" id="PS00154">
    <property type="entry name" value="ATPASE_E1_E2"/>
    <property type="match status" value="1"/>
</dbReference>
<keyword evidence="4 11" id="KW-0812">Transmembrane</keyword>
<comment type="similarity">
    <text evidence="2 11">Belongs to the cation transport ATPase (P-type) (TC 3.A.3) family. Type IB subfamily.</text>
</comment>
<dbReference type="SUPFAM" id="SSF56784">
    <property type="entry name" value="HAD-like"/>
    <property type="match status" value="1"/>
</dbReference>
<dbReference type="NCBIfam" id="TIGR01511">
    <property type="entry name" value="ATPase-IB1_Cu"/>
    <property type="match status" value="1"/>
</dbReference>
<dbReference type="Pfam" id="PF00702">
    <property type="entry name" value="Hydrolase"/>
    <property type="match status" value="1"/>
</dbReference>
<evidence type="ECO:0000256" key="10">
    <source>
        <dbReference type="ARBA" id="ARBA00023136"/>
    </source>
</evidence>
<gene>
    <name evidence="14" type="ORF">RICGR_0524</name>
</gene>
<dbReference type="CDD" id="cd02094">
    <property type="entry name" value="P-type_ATPase_Cu-like"/>
    <property type="match status" value="1"/>
</dbReference>
<dbReference type="NCBIfam" id="TIGR01525">
    <property type="entry name" value="ATPase-IB_hvy"/>
    <property type="match status" value="1"/>
</dbReference>
<dbReference type="Pfam" id="PF19335">
    <property type="entry name" value="HMBD"/>
    <property type="match status" value="1"/>
</dbReference>
<dbReference type="GO" id="GO:0055070">
    <property type="term" value="P:copper ion homeostasis"/>
    <property type="evidence" value="ECO:0007669"/>
    <property type="project" value="TreeGrafter"/>
</dbReference>
<keyword evidence="7 11" id="KW-0067">ATP-binding</keyword>
<dbReference type="GO" id="GO:0005507">
    <property type="term" value="F:copper ion binding"/>
    <property type="evidence" value="ECO:0007669"/>
    <property type="project" value="TreeGrafter"/>
</dbReference>